<organism evidence="2 3">
    <name type="scientific">Halapricum desulfuricans</name>
    <dbReference type="NCBI Taxonomy" id="2841257"/>
    <lineage>
        <taxon>Archaea</taxon>
        <taxon>Methanobacteriati</taxon>
        <taxon>Methanobacteriota</taxon>
        <taxon>Stenosarchaea group</taxon>
        <taxon>Halobacteria</taxon>
        <taxon>Halobacteriales</taxon>
        <taxon>Haloarculaceae</taxon>
        <taxon>Halapricum</taxon>
    </lineage>
</organism>
<evidence type="ECO:0000313" key="3">
    <source>
        <dbReference type="Proteomes" id="UP000663305"/>
    </source>
</evidence>
<dbReference type="AlphaFoldDB" id="A0A897NFR1"/>
<reference evidence="2" key="1">
    <citation type="submission" date="2020-11" db="EMBL/GenBank/DDBJ databases">
        <title>Carbohydrate-dependent, anaerobic sulfur respiration: A novel catabolism in halophilic archaea.</title>
        <authorList>
            <person name="Sorokin D.Y."/>
            <person name="Messina E."/>
            <person name="Smedile F."/>
            <person name="La Cono V."/>
            <person name="Hallsworth J.E."/>
            <person name="Yakimov M.M."/>
        </authorList>
    </citation>
    <scope>NUCLEOTIDE SEQUENCE</scope>
    <source>
        <strain evidence="2">HSR-Bgl</strain>
    </source>
</reference>
<dbReference type="PANTHER" id="PTHR12697">
    <property type="entry name" value="PBS LYASE HEAT-LIKE PROTEIN"/>
    <property type="match status" value="1"/>
</dbReference>
<dbReference type="GO" id="GO:0016491">
    <property type="term" value="F:oxidoreductase activity"/>
    <property type="evidence" value="ECO:0007669"/>
    <property type="project" value="TreeGrafter"/>
</dbReference>
<dbReference type="SUPFAM" id="SSF48371">
    <property type="entry name" value="ARM repeat"/>
    <property type="match status" value="1"/>
</dbReference>
<dbReference type="GeneID" id="68860644"/>
<dbReference type="Pfam" id="PF13646">
    <property type="entry name" value="HEAT_2"/>
    <property type="match status" value="1"/>
</dbReference>
<dbReference type="InterPro" id="IPR004155">
    <property type="entry name" value="PBS_lyase_HEAT"/>
</dbReference>
<dbReference type="PANTHER" id="PTHR12697:SF5">
    <property type="entry name" value="DEOXYHYPUSINE HYDROXYLASE"/>
    <property type="match status" value="1"/>
</dbReference>
<protein>
    <submittedName>
        <fullName evidence="2">HEAT repeats containing protein</fullName>
    </submittedName>
</protein>
<dbReference type="PROSITE" id="PS50077">
    <property type="entry name" value="HEAT_REPEAT"/>
    <property type="match status" value="1"/>
</dbReference>
<accession>A0A897NFR1</accession>
<comment type="function">
    <text evidence="1">Catalyzes the hydroxylation of the N(6)-(4-aminobutyl)-L-lysine intermediate produced by deoxyhypusine synthase/DHPS on a critical lysine of the eukaryotic translation initiation factor 5A/eIF-5A. This is the second step of the post-translational modification of that lysine into an unusual amino acid residue named hypusine. Hypusination is unique to mature eIF-5A factor and is essential for its function.</text>
</comment>
<dbReference type="Gene3D" id="1.25.10.10">
    <property type="entry name" value="Leucine-rich Repeat Variant"/>
    <property type="match status" value="2"/>
</dbReference>
<evidence type="ECO:0000256" key="1">
    <source>
        <dbReference type="ARBA" id="ARBA00045876"/>
    </source>
</evidence>
<name>A0A897NFR1_9EURY</name>
<dbReference type="InterPro" id="IPR021133">
    <property type="entry name" value="HEAT_type_2"/>
</dbReference>
<dbReference type="SMART" id="SM00567">
    <property type="entry name" value="EZ_HEAT"/>
    <property type="match status" value="3"/>
</dbReference>
<dbReference type="EMBL" id="CP064789">
    <property type="protein sequence ID" value="QSG11537.1"/>
    <property type="molecule type" value="Genomic_DNA"/>
</dbReference>
<gene>
    <name evidence="2" type="ORF">HSBGL_1112</name>
</gene>
<evidence type="ECO:0000313" key="2">
    <source>
        <dbReference type="EMBL" id="QSG11537.1"/>
    </source>
</evidence>
<proteinExistence type="predicted"/>
<dbReference type="InterPro" id="IPR011989">
    <property type="entry name" value="ARM-like"/>
</dbReference>
<dbReference type="RefSeq" id="WP_229126097.1">
    <property type="nucleotide sequence ID" value="NZ_CP064789.1"/>
</dbReference>
<dbReference type="InterPro" id="IPR016024">
    <property type="entry name" value="ARM-type_fold"/>
</dbReference>
<sequence length="545" mass="58463">MWVFAFDRDWTVDVNPHPQHEAVPLEWVRHLAHETDHAVYAIGNQDLAEEAAIPGVVDIVGRHADDWQHYHAREFVPAVRDRHLDLSLPLVDQASDDNLVTDGGLPTVAGIMPADADQLASFLGKYDDTPGFEITYERDGDDVTQLCWNVTVVEESTGGAEPVVRCSALVPEGESVTVSAAAVDVVHAVTLSAEAVTAQAETQPDAAAALRRLADTAPNQLRLSPVLALLDQQPLPPEQQRDALHALAALAAVRPAACTPAIPILRSLLRKDDPAGLHDALATLHAIGSTSPEDIAPAVADIEPYLDSDRPSVRREAAGCLVAIPREVPSDIVDAVPSLVALLDEGAEQRQHAVSALAAVATEVPEATEAAAGSLADIALDESEPDHVRLSAIAALGRTVRASSALVIDVFEDIVELYDADNYKLRNNAVALTYEVADLHTDVVEGYVDDIAALLTVDDARTRINASGTLARVAKDFPASVDPLTPTFIDLLSDDNEMVRENACWVLGRLEASEAKATLEERLQEEPNETVRNRIAWALAEIDPV</sequence>
<dbReference type="Proteomes" id="UP000663305">
    <property type="component" value="Chromosome"/>
</dbReference>